<evidence type="ECO:0000313" key="2">
    <source>
        <dbReference type="EMBL" id="CAD7668549.1"/>
    </source>
</evidence>
<dbReference type="GO" id="GO:0006412">
    <property type="term" value="P:translation"/>
    <property type="evidence" value="ECO:0007669"/>
    <property type="project" value="TreeGrafter"/>
</dbReference>
<dbReference type="InterPro" id="IPR037027">
    <property type="entry name" value="YqgF/RNaseH-like_dom_sf"/>
</dbReference>
<dbReference type="Gene3D" id="3.30.420.140">
    <property type="entry name" value="YqgF/RNase H-like domain"/>
    <property type="match status" value="1"/>
</dbReference>
<dbReference type="InterPro" id="IPR012337">
    <property type="entry name" value="RNaseH-like_sf"/>
</dbReference>
<name>A0A7R9MX67_9ACAR</name>
<protein>
    <recommendedName>
        <fullName evidence="1">Tex protein YqgF-like domain-containing protein</fullName>
    </recommendedName>
</protein>
<dbReference type="PANTHER" id="PTHR10724:SF10">
    <property type="entry name" value="S1 RNA-BINDING DOMAIN-CONTAINING PROTEIN 1"/>
    <property type="match status" value="1"/>
</dbReference>
<dbReference type="Proteomes" id="UP000728032">
    <property type="component" value="Unassembled WGS sequence"/>
</dbReference>
<dbReference type="GO" id="GO:0006139">
    <property type="term" value="P:nucleobase-containing compound metabolic process"/>
    <property type="evidence" value="ECO:0007669"/>
    <property type="project" value="InterPro"/>
</dbReference>
<organism evidence="2">
    <name type="scientific">Oppiella nova</name>
    <dbReference type="NCBI Taxonomy" id="334625"/>
    <lineage>
        <taxon>Eukaryota</taxon>
        <taxon>Metazoa</taxon>
        <taxon>Ecdysozoa</taxon>
        <taxon>Arthropoda</taxon>
        <taxon>Chelicerata</taxon>
        <taxon>Arachnida</taxon>
        <taxon>Acari</taxon>
        <taxon>Acariformes</taxon>
        <taxon>Sarcoptiformes</taxon>
        <taxon>Oribatida</taxon>
        <taxon>Brachypylina</taxon>
        <taxon>Oppioidea</taxon>
        <taxon>Oppiidae</taxon>
        <taxon>Oppiella</taxon>
    </lineage>
</organism>
<dbReference type="EMBL" id="OC974291">
    <property type="protein sequence ID" value="CAD7668549.1"/>
    <property type="molecule type" value="Genomic_DNA"/>
</dbReference>
<dbReference type="SUPFAM" id="SSF53098">
    <property type="entry name" value="Ribonuclease H-like"/>
    <property type="match status" value="1"/>
</dbReference>
<dbReference type="PANTHER" id="PTHR10724">
    <property type="entry name" value="30S RIBOSOMAL PROTEIN S1"/>
    <property type="match status" value="1"/>
</dbReference>
<dbReference type="GO" id="GO:0003735">
    <property type="term" value="F:structural constituent of ribosome"/>
    <property type="evidence" value="ECO:0007669"/>
    <property type="project" value="TreeGrafter"/>
</dbReference>
<proteinExistence type="predicted"/>
<accession>A0A7R9MX67</accession>
<dbReference type="GO" id="GO:0003729">
    <property type="term" value="F:mRNA binding"/>
    <property type="evidence" value="ECO:0007669"/>
    <property type="project" value="TreeGrafter"/>
</dbReference>
<dbReference type="EMBL" id="CAJPVJ010059466">
    <property type="protein sequence ID" value="CAG2183998.1"/>
    <property type="molecule type" value="Genomic_DNA"/>
</dbReference>
<evidence type="ECO:0000259" key="1">
    <source>
        <dbReference type="Pfam" id="PF16921"/>
    </source>
</evidence>
<dbReference type="InterPro" id="IPR032639">
    <property type="entry name" value="Tex_YqgF"/>
</dbReference>
<dbReference type="InterPro" id="IPR050437">
    <property type="entry name" value="Ribos_protein_bS1-like"/>
</dbReference>
<keyword evidence="3" id="KW-1185">Reference proteome</keyword>
<gene>
    <name evidence="2" type="ORF">ONB1V03_LOCUS23418</name>
</gene>
<reference evidence="2" key="1">
    <citation type="submission" date="2020-11" db="EMBL/GenBank/DDBJ databases">
        <authorList>
            <person name="Tran Van P."/>
        </authorList>
    </citation>
    <scope>NUCLEOTIDE SEQUENCE</scope>
</reference>
<feature type="non-terminal residue" evidence="2">
    <location>
        <position position="1"/>
    </location>
</feature>
<dbReference type="Pfam" id="PF16921">
    <property type="entry name" value="Tex_YqgF"/>
    <property type="match status" value="1"/>
</dbReference>
<dbReference type="AlphaFoldDB" id="A0A7R9MX67"/>
<dbReference type="OrthoDB" id="6423343at2759"/>
<evidence type="ECO:0000313" key="3">
    <source>
        <dbReference type="Proteomes" id="UP000728032"/>
    </source>
</evidence>
<feature type="domain" description="Tex protein YqgF-like" evidence="1">
    <location>
        <begin position="4"/>
        <end position="95"/>
    </location>
</feature>
<sequence>MDNKHHCQTTAAQLKDLMLSNGCSVIALGNGTGCRRFENFLLNYKKSGYFNPIDVKYKIINESGVSYYSVTNEAKASLPHFHEQMIGAISIARRLIDPLSELVKVDPKRLQVGMYMKDIDQNDVKRAFHEVAVECVSFCGVDVNVAS</sequence>